<organism evidence="1 2">
    <name type="scientific">Trachymyrmex cornetzi</name>
    <dbReference type="NCBI Taxonomy" id="471704"/>
    <lineage>
        <taxon>Eukaryota</taxon>
        <taxon>Metazoa</taxon>
        <taxon>Ecdysozoa</taxon>
        <taxon>Arthropoda</taxon>
        <taxon>Hexapoda</taxon>
        <taxon>Insecta</taxon>
        <taxon>Pterygota</taxon>
        <taxon>Neoptera</taxon>
        <taxon>Endopterygota</taxon>
        <taxon>Hymenoptera</taxon>
        <taxon>Apocrita</taxon>
        <taxon>Aculeata</taxon>
        <taxon>Formicoidea</taxon>
        <taxon>Formicidae</taxon>
        <taxon>Myrmicinae</taxon>
        <taxon>Trachymyrmex</taxon>
    </lineage>
</organism>
<dbReference type="Proteomes" id="UP000078492">
    <property type="component" value="Unassembled WGS sequence"/>
</dbReference>
<dbReference type="EMBL" id="KQ979488">
    <property type="protein sequence ID" value="KYN21230.1"/>
    <property type="molecule type" value="Genomic_DNA"/>
</dbReference>
<gene>
    <name evidence="1" type="ORF">ALC57_06394</name>
</gene>
<sequence>MAQIKGDLTPSIKTVRKYLLEKYGDEILLINSGRSTVVCYKNTGYKVISDAWYQKRSDNPAEERLRVIREAATIIREDIRSVLFDVSSYPPSDTFLQNAESKIPESLKVFLSEVITKNRRFNTNNALRALQTKCTAIAHTIVSAVRPRSFYSSVKIGVGAFLYKKFGSKTLIDVLSSLGFSASYCEVLAYGNSCIHAGGSAILKGAFSTSRQSTDTGRFTQWEVYIA</sequence>
<proteinExistence type="predicted"/>
<protein>
    <submittedName>
        <fullName evidence="1">Uncharacterized protein</fullName>
    </submittedName>
</protein>
<name>A0A151J8P2_9HYME</name>
<accession>A0A151J8P2</accession>
<keyword evidence="2" id="KW-1185">Reference proteome</keyword>
<evidence type="ECO:0000313" key="2">
    <source>
        <dbReference type="Proteomes" id="UP000078492"/>
    </source>
</evidence>
<evidence type="ECO:0000313" key="1">
    <source>
        <dbReference type="EMBL" id="KYN21230.1"/>
    </source>
</evidence>
<dbReference type="AlphaFoldDB" id="A0A151J8P2"/>
<reference evidence="1 2" key="1">
    <citation type="submission" date="2015-09" db="EMBL/GenBank/DDBJ databases">
        <title>Trachymyrmex cornetzi WGS genome.</title>
        <authorList>
            <person name="Nygaard S."/>
            <person name="Hu H."/>
            <person name="Boomsma J."/>
            <person name="Zhang G."/>
        </authorList>
    </citation>
    <scope>NUCLEOTIDE SEQUENCE [LARGE SCALE GENOMIC DNA]</scope>
    <source>
        <strain evidence="1">Tcor2-1</strain>
        <tissue evidence="1">Whole body</tissue>
    </source>
</reference>